<keyword evidence="1" id="KW-0472">Membrane</keyword>
<comment type="caution">
    <text evidence="2">The sequence shown here is derived from an EMBL/GenBank/DDBJ whole genome shotgun (WGS) entry which is preliminary data.</text>
</comment>
<protein>
    <submittedName>
        <fullName evidence="2">Uncharacterized protein</fullName>
    </submittedName>
</protein>
<dbReference type="Proteomes" id="UP000715781">
    <property type="component" value="Unassembled WGS sequence"/>
</dbReference>
<accession>A0A951Q2N9</accession>
<dbReference type="EMBL" id="JAHHHN010000014">
    <property type="protein sequence ID" value="MBW4563616.1"/>
    <property type="molecule type" value="Genomic_DNA"/>
</dbReference>
<dbReference type="AlphaFoldDB" id="A0A951Q2N9"/>
<reference evidence="2" key="1">
    <citation type="submission" date="2021-05" db="EMBL/GenBank/DDBJ databases">
        <authorList>
            <person name="Pietrasiak N."/>
            <person name="Ward R."/>
            <person name="Stajich J.E."/>
            <person name="Kurbessoian T."/>
        </authorList>
    </citation>
    <scope>NUCLEOTIDE SEQUENCE</scope>
    <source>
        <strain evidence="2">JT2-VF2</strain>
    </source>
</reference>
<keyword evidence="1" id="KW-1133">Transmembrane helix</keyword>
<name>A0A951Q2N9_9NOST</name>
<sequence>MRRQLTYILIVLLSLSIVVLWWPVNDSDCNSEAFLASKIRKYQVQATKVVVQPWRGEHQVYGIFMVPNEFKETPFFVLTVKGAGSDCSKPFGYSQNYDDIFTEPGTHLVRDYMRTRTALRLILQGLYGQINDKQNWTLTYPQPQDK</sequence>
<gene>
    <name evidence="2" type="ORF">KME32_21225</name>
</gene>
<keyword evidence="1" id="KW-0812">Transmembrane</keyword>
<evidence type="ECO:0000313" key="3">
    <source>
        <dbReference type="Proteomes" id="UP000715781"/>
    </source>
</evidence>
<reference evidence="2" key="2">
    <citation type="journal article" date="2022" name="Microbiol. Resour. Announc.">
        <title>Metagenome Sequencing to Explore Phylogenomics of Terrestrial Cyanobacteria.</title>
        <authorList>
            <person name="Ward R.D."/>
            <person name="Stajich J.E."/>
            <person name="Johansen J.R."/>
            <person name="Huntemann M."/>
            <person name="Clum A."/>
            <person name="Foster B."/>
            <person name="Foster B."/>
            <person name="Roux S."/>
            <person name="Palaniappan K."/>
            <person name="Varghese N."/>
            <person name="Mukherjee S."/>
            <person name="Reddy T.B.K."/>
            <person name="Daum C."/>
            <person name="Copeland A."/>
            <person name="Chen I.A."/>
            <person name="Ivanova N.N."/>
            <person name="Kyrpides N.C."/>
            <person name="Shapiro N."/>
            <person name="Eloe-Fadrosh E.A."/>
            <person name="Pietrasiak N."/>
        </authorList>
    </citation>
    <scope>NUCLEOTIDE SEQUENCE</scope>
    <source>
        <strain evidence="2">JT2-VF2</strain>
    </source>
</reference>
<feature type="transmembrane region" description="Helical" evidence="1">
    <location>
        <begin position="7"/>
        <end position="24"/>
    </location>
</feature>
<evidence type="ECO:0000313" key="2">
    <source>
        <dbReference type="EMBL" id="MBW4563616.1"/>
    </source>
</evidence>
<proteinExistence type="predicted"/>
<evidence type="ECO:0000256" key="1">
    <source>
        <dbReference type="SAM" id="Phobius"/>
    </source>
</evidence>
<organism evidence="2 3">
    <name type="scientific">Mojavia pulchra JT2-VF2</name>
    <dbReference type="NCBI Taxonomy" id="287848"/>
    <lineage>
        <taxon>Bacteria</taxon>
        <taxon>Bacillati</taxon>
        <taxon>Cyanobacteriota</taxon>
        <taxon>Cyanophyceae</taxon>
        <taxon>Nostocales</taxon>
        <taxon>Nostocaceae</taxon>
    </lineage>
</organism>